<evidence type="ECO:0000313" key="2">
    <source>
        <dbReference type="EMBL" id="TFV17526.1"/>
    </source>
</evidence>
<accession>A0A9X8VJK8</accession>
<feature type="compositionally biased region" description="Basic residues" evidence="1">
    <location>
        <begin position="1"/>
        <end position="11"/>
    </location>
</feature>
<comment type="caution">
    <text evidence="2">The sequence shown here is derived from an EMBL/GenBank/DDBJ whole genome shotgun (WGS) entry which is preliminary data.</text>
</comment>
<evidence type="ECO:0008006" key="3">
    <source>
        <dbReference type="Google" id="ProtNLM"/>
    </source>
</evidence>
<reference evidence="2" key="1">
    <citation type="submission" date="2019-03" db="EMBL/GenBank/DDBJ databases">
        <title>Serratia marcescens strain N2 draft genome.</title>
        <authorList>
            <person name="Yassin A."/>
            <person name="El-Kenawy N."/>
            <person name="Youssef N.H."/>
        </authorList>
    </citation>
    <scope>NUCLEOTIDE SEQUENCE [LARGE SCALE GENOMIC DNA]</scope>
    <source>
        <strain evidence="2">N2</strain>
    </source>
</reference>
<dbReference type="RefSeq" id="WP_147838824.1">
    <property type="nucleotide sequence ID" value="NZ_SPSG02000015.1"/>
</dbReference>
<sequence>MKNNNQRKNKINHNVTERHSNEKPPHEINCISGESYHKLNRVIAVTKLVRFSMLKSEIDTATNCGVQQLLSYFNDDIRYVLHDLESSGLCDKWLQQSVKN</sequence>
<dbReference type="InterPro" id="IPR057872">
    <property type="entry name" value="Derepression"/>
</dbReference>
<name>A0A9X8VJK8_SERMA</name>
<feature type="compositionally biased region" description="Basic and acidic residues" evidence="1">
    <location>
        <begin position="15"/>
        <end position="26"/>
    </location>
</feature>
<dbReference type="AlphaFoldDB" id="A0A9X8VJK8"/>
<protein>
    <recommendedName>
        <fullName evidence="3">Derepression protein</fullName>
    </recommendedName>
</protein>
<dbReference type="Pfam" id="PF25738">
    <property type="entry name" value="Derepression"/>
    <property type="match status" value="1"/>
</dbReference>
<dbReference type="EMBL" id="SPSG01001060">
    <property type="protein sequence ID" value="TFV17526.1"/>
    <property type="molecule type" value="Genomic_DNA"/>
</dbReference>
<proteinExistence type="predicted"/>
<evidence type="ECO:0000256" key="1">
    <source>
        <dbReference type="SAM" id="MobiDB-lite"/>
    </source>
</evidence>
<gene>
    <name evidence="2" type="ORF">E0L31_08490</name>
</gene>
<feature type="region of interest" description="Disordered" evidence="1">
    <location>
        <begin position="1"/>
        <end position="29"/>
    </location>
</feature>
<organism evidence="2">
    <name type="scientific">Serratia marcescens</name>
    <dbReference type="NCBI Taxonomy" id="615"/>
    <lineage>
        <taxon>Bacteria</taxon>
        <taxon>Pseudomonadati</taxon>
        <taxon>Pseudomonadota</taxon>
        <taxon>Gammaproteobacteria</taxon>
        <taxon>Enterobacterales</taxon>
        <taxon>Yersiniaceae</taxon>
        <taxon>Serratia</taxon>
    </lineage>
</organism>